<evidence type="ECO:0000313" key="2">
    <source>
        <dbReference type="EMBL" id="KAK3382089.1"/>
    </source>
</evidence>
<reference evidence="2" key="2">
    <citation type="submission" date="2023-06" db="EMBL/GenBank/DDBJ databases">
        <authorList>
            <consortium name="Lawrence Berkeley National Laboratory"/>
            <person name="Haridas S."/>
            <person name="Hensen N."/>
            <person name="Bonometti L."/>
            <person name="Westerberg I."/>
            <person name="Brannstrom I.O."/>
            <person name="Guillou S."/>
            <person name="Cros-Aarteil S."/>
            <person name="Calhoun S."/>
            <person name="Kuo A."/>
            <person name="Mondo S."/>
            <person name="Pangilinan J."/>
            <person name="Riley R."/>
            <person name="Labutti K."/>
            <person name="Andreopoulos B."/>
            <person name="Lipzen A."/>
            <person name="Chen C."/>
            <person name="Yanf M."/>
            <person name="Daum C."/>
            <person name="Ng V."/>
            <person name="Clum A."/>
            <person name="Steindorff A."/>
            <person name="Ohm R."/>
            <person name="Martin F."/>
            <person name="Silar P."/>
            <person name="Natvig D."/>
            <person name="Lalanne C."/>
            <person name="Gautier V."/>
            <person name="Ament-Velasquez S.L."/>
            <person name="Kruys A."/>
            <person name="Hutchinson M.I."/>
            <person name="Powell A.J."/>
            <person name="Barry K."/>
            <person name="Miller A.N."/>
            <person name="Grigoriev I.V."/>
            <person name="Debuchy R."/>
            <person name="Gladieux P."/>
            <person name="Thoren M.H."/>
            <person name="Johannesson H."/>
        </authorList>
    </citation>
    <scope>NUCLEOTIDE SEQUENCE</scope>
    <source>
        <strain evidence="2">CBS 958.72</strain>
    </source>
</reference>
<dbReference type="PANTHER" id="PTHR38117">
    <property type="entry name" value="NACHT AND WD40 DOMAIN PROTEIN"/>
    <property type="match status" value="1"/>
</dbReference>
<comment type="caution">
    <text evidence="2">The sequence shown here is derived from an EMBL/GenBank/DDBJ whole genome shotgun (WGS) entry which is preliminary data.</text>
</comment>
<dbReference type="EMBL" id="JAULSN010000001">
    <property type="protein sequence ID" value="KAK3382089.1"/>
    <property type="molecule type" value="Genomic_DNA"/>
</dbReference>
<name>A0AAE0TWD6_9PEZI</name>
<sequence length="167" mass="18403">MRSHKYEKHLTLPPRITRERAVALLHDHANVINLSPIATNHHKLEATSTAGIDTDTNEPRTSYEVTDAVSYLPFGLWDGSLTVAVVFTDHVDGVSAVKHAPLGMTIKERWTVRDTAAGPGEETTDGEVLLQVELVASQPVVWLTAGMMEKNHNVYIEKLGKLLKTAE</sequence>
<accession>A0AAE0TWD6</accession>
<reference evidence="2" key="1">
    <citation type="journal article" date="2023" name="Mol. Phylogenet. Evol.">
        <title>Genome-scale phylogeny and comparative genomics of the fungal order Sordariales.</title>
        <authorList>
            <person name="Hensen N."/>
            <person name="Bonometti L."/>
            <person name="Westerberg I."/>
            <person name="Brannstrom I.O."/>
            <person name="Guillou S."/>
            <person name="Cros-Aarteil S."/>
            <person name="Calhoun S."/>
            <person name="Haridas S."/>
            <person name="Kuo A."/>
            <person name="Mondo S."/>
            <person name="Pangilinan J."/>
            <person name="Riley R."/>
            <person name="LaButti K."/>
            <person name="Andreopoulos B."/>
            <person name="Lipzen A."/>
            <person name="Chen C."/>
            <person name="Yan M."/>
            <person name="Daum C."/>
            <person name="Ng V."/>
            <person name="Clum A."/>
            <person name="Steindorff A."/>
            <person name="Ohm R.A."/>
            <person name="Martin F."/>
            <person name="Silar P."/>
            <person name="Natvig D.O."/>
            <person name="Lalanne C."/>
            <person name="Gautier V."/>
            <person name="Ament-Velasquez S.L."/>
            <person name="Kruys A."/>
            <person name="Hutchinson M.I."/>
            <person name="Powell A.J."/>
            <person name="Barry K."/>
            <person name="Miller A.N."/>
            <person name="Grigoriev I.V."/>
            <person name="Debuchy R."/>
            <person name="Gladieux P."/>
            <person name="Hiltunen Thoren M."/>
            <person name="Johannesson H."/>
        </authorList>
    </citation>
    <scope>NUCLEOTIDE SEQUENCE</scope>
    <source>
        <strain evidence="2">CBS 958.72</strain>
    </source>
</reference>
<keyword evidence="3" id="KW-1185">Reference proteome</keyword>
<dbReference type="AlphaFoldDB" id="A0AAE0TWD6"/>
<dbReference type="Proteomes" id="UP001287356">
    <property type="component" value="Unassembled WGS sequence"/>
</dbReference>
<gene>
    <name evidence="2" type="ORF">B0T24DRAFT_600459</name>
</gene>
<protein>
    <recommendedName>
        <fullName evidence="1">DUF7053 domain-containing protein</fullName>
    </recommendedName>
</protein>
<evidence type="ECO:0000259" key="1">
    <source>
        <dbReference type="Pfam" id="PF23155"/>
    </source>
</evidence>
<dbReference type="Pfam" id="PF23155">
    <property type="entry name" value="DUF7053"/>
    <property type="match status" value="1"/>
</dbReference>
<organism evidence="2 3">
    <name type="scientific">Lasiosphaeria ovina</name>
    <dbReference type="NCBI Taxonomy" id="92902"/>
    <lineage>
        <taxon>Eukaryota</taxon>
        <taxon>Fungi</taxon>
        <taxon>Dikarya</taxon>
        <taxon>Ascomycota</taxon>
        <taxon>Pezizomycotina</taxon>
        <taxon>Sordariomycetes</taxon>
        <taxon>Sordariomycetidae</taxon>
        <taxon>Sordariales</taxon>
        <taxon>Lasiosphaeriaceae</taxon>
        <taxon>Lasiosphaeria</taxon>
    </lineage>
</organism>
<feature type="domain" description="DUF7053" evidence="1">
    <location>
        <begin position="2"/>
        <end position="161"/>
    </location>
</feature>
<evidence type="ECO:0000313" key="3">
    <source>
        <dbReference type="Proteomes" id="UP001287356"/>
    </source>
</evidence>
<proteinExistence type="predicted"/>
<dbReference type="PANTHER" id="PTHR38117:SF1">
    <property type="entry name" value="DUF3074 DOMAIN-CONTAINING PROTEIN"/>
    <property type="match status" value="1"/>
</dbReference>
<dbReference type="InterPro" id="IPR055481">
    <property type="entry name" value="DUF7053"/>
</dbReference>